<feature type="non-terminal residue" evidence="10">
    <location>
        <position position="1"/>
    </location>
</feature>
<reference evidence="10 11" key="1">
    <citation type="submission" date="2021-06" db="EMBL/GenBank/DDBJ databases">
        <authorList>
            <person name="Palmer J.M."/>
        </authorList>
    </citation>
    <scope>NUCLEOTIDE SEQUENCE [LARGE SCALE GENOMIC DNA]</scope>
    <source>
        <strain evidence="10 11">XC_2019</strain>
        <tissue evidence="10">Muscle</tissue>
    </source>
</reference>
<evidence type="ECO:0000256" key="6">
    <source>
        <dbReference type="ARBA" id="ARBA00022840"/>
    </source>
</evidence>
<accession>A0ABV0QL81</accession>
<protein>
    <recommendedName>
        <fullName evidence="1">non-specific serine/threonine protein kinase</fullName>
        <ecNumber evidence="1">2.7.11.1</ecNumber>
    </recommendedName>
</protein>
<organism evidence="10 11">
    <name type="scientific">Xenoophorus captivus</name>
    <dbReference type="NCBI Taxonomy" id="1517983"/>
    <lineage>
        <taxon>Eukaryota</taxon>
        <taxon>Metazoa</taxon>
        <taxon>Chordata</taxon>
        <taxon>Craniata</taxon>
        <taxon>Vertebrata</taxon>
        <taxon>Euteleostomi</taxon>
        <taxon>Actinopterygii</taxon>
        <taxon>Neopterygii</taxon>
        <taxon>Teleostei</taxon>
        <taxon>Neoteleostei</taxon>
        <taxon>Acanthomorphata</taxon>
        <taxon>Ovalentaria</taxon>
        <taxon>Atherinomorphae</taxon>
        <taxon>Cyprinodontiformes</taxon>
        <taxon>Goodeidae</taxon>
        <taxon>Xenoophorus</taxon>
    </lineage>
</organism>
<evidence type="ECO:0000256" key="5">
    <source>
        <dbReference type="ARBA" id="ARBA00022777"/>
    </source>
</evidence>
<dbReference type="EMBL" id="JAHRIN010016954">
    <property type="protein sequence ID" value="MEQ2196589.1"/>
    <property type="molecule type" value="Genomic_DNA"/>
</dbReference>
<evidence type="ECO:0000256" key="3">
    <source>
        <dbReference type="ARBA" id="ARBA00022679"/>
    </source>
</evidence>
<keyword evidence="11" id="KW-1185">Reference proteome</keyword>
<evidence type="ECO:0000313" key="11">
    <source>
        <dbReference type="Proteomes" id="UP001434883"/>
    </source>
</evidence>
<comment type="caution">
    <text evidence="10">The sequence shown here is derived from an EMBL/GenBank/DDBJ whole genome shotgun (WGS) entry which is preliminary data.</text>
</comment>
<evidence type="ECO:0000256" key="7">
    <source>
        <dbReference type="ARBA" id="ARBA00047899"/>
    </source>
</evidence>
<dbReference type="PANTHER" id="PTHR44899">
    <property type="entry name" value="CAMK FAMILY PROTEIN KINASE"/>
    <property type="match status" value="1"/>
</dbReference>
<gene>
    <name evidence="10" type="ORF">XENOCAPTIV_004621</name>
</gene>
<dbReference type="PANTHER" id="PTHR44899:SF4">
    <property type="entry name" value="SERINE_THREONINE-PROTEIN KINASE NEK1"/>
    <property type="match status" value="1"/>
</dbReference>
<feature type="non-terminal residue" evidence="10">
    <location>
        <position position="283"/>
    </location>
</feature>
<keyword evidence="4" id="KW-0547">Nucleotide-binding</keyword>
<comment type="catalytic activity">
    <reaction evidence="8">
        <text>L-seryl-[protein] + ATP = O-phospho-L-seryl-[protein] + ADP + H(+)</text>
        <dbReference type="Rhea" id="RHEA:17989"/>
        <dbReference type="Rhea" id="RHEA-COMP:9863"/>
        <dbReference type="Rhea" id="RHEA-COMP:11604"/>
        <dbReference type="ChEBI" id="CHEBI:15378"/>
        <dbReference type="ChEBI" id="CHEBI:29999"/>
        <dbReference type="ChEBI" id="CHEBI:30616"/>
        <dbReference type="ChEBI" id="CHEBI:83421"/>
        <dbReference type="ChEBI" id="CHEBI:456216"/>
        <dbReference type="EC" id="2.7.11.1"/>
    </reaction>
</comment>
<keyword evidence="6" id="KW-0067">ATP-binding</keyword>
<comment type="catalytic activity">
    <reaction evidence="7">
        <text>L-threonyl-[protein] + ATP = O-phospho-L-threonyl-[protein] + ADP + H(+)</text>
        <dbReference type="Rhea" id="RHEA:46608"/>
        <dbReference type="Rhea" id="RHEA-COMP:11060"/>
        <dbReference type="Rhea" id="RHEA-COMP:11605"/>
        <dbReference type="ChEBI" id="CHEBI:15378"/>
        <dbReference type="ChEBI" id="CHEBI:30013"/>
        <dbReference type="ChEBI" id="CHEBI:30616"/>
        <dbReference type="ChEBI" id="CHEBI:61977"/>
        <dbReference type="ChEBI" id="CHEBI:456216"/>
        <dbReference type="EC" id="2.7.11.1"/>
    </reaction>
</comment>
<proteinExistence type="predicted"/>
<evidence type="ECO:0000256" key="9">
    <source>
        <dbReference type="SAM" id="MobiDB-lite"/>
    </source>
</evidence>
<evidence type="ECO:0000256" key="4">
    <source>
        <dbReference type="ARBA" id="ARBA00022741"/>
    </source>
</evidence>
<evidence type="ECO:0000256" key="8">
    <source>
        <dbReference type="ARBA" id="ARBA00048679"/>
    </source>
</evidence>
<sequence length="283" mass="31596">IIAQEFHHTFLHKQPKMGVAQVPPAQKITKPACKYGVPLTVRKVGDGAKKSSERKAAVKHKPALLPAAPQRRISQVEEERKKQEDGIRKKRMELIEKERKQREQIFLLKGEQMKRYEKEKISRINQAREQGWKHVLSSSGGSSPERKCFVGGKRAVGVQGSGLGPSPVLNPTKSPYENHYAALDQMAKSQSKETSREGSSAGPGSPIRGIPAVAGPVLPNGPAQRLNSDVIKRELQRLHHVSKQAQISRQRGQIPAERAFQVEEFLQRKREAMLNKVRAEGQL</sequence>
<evidence type="ECO:0000256" key="1">
    <source>
        <dbReference type="ARBA" id="ARBA00012513"/>
    </source>
</evidence>
<evidence type="ECO:0000313" key="10">
    <source>
        <dbReference type="EMBL" id="MEQ2196589.1"/>
    </source>
</evidence>
<feature type="region of interest" description="Disordered" evidence="9">
    <location>
        <begin position="186"/>
        <end position="221"/>
    </location>
</feature>
<dbReference type="Proteomes" id="UP001434883">
    <property type="component" value="Unassembled WGS sequence"/>
</dbReference>
<keyword evidence="2" id="KW-0723">Serine/threonine-protein kinase</keyword>
<dbReference type="InterPro" id="IPR051131">
    <property type="entry name" value="NEK_Ser/Thr_kinase_NIMA"/>
</dbReference>
<keyword evidence="5" id="KW-0418">Kinase</keyword>
<evidence type="ECO:0000256" key="2">
    <source>
        <dbReference type="ARBA" id="ARBA00022527"/>
    </source>
</evidence>
<keyword evidence="3" id="KW-0808">Transferase</keyword>
<dbReference type="EC" id="2.7.11.1" evidence="1"/>
<name>A0ABV0QL81_9TELE</name>